<dbReference type="AlphaFoldDB" id="A0ABD2M7S9"/>
<organism evidence="4 5">
    <name type="scientific">Heterodera trifolii</name>
    <dbReference type="NCBI Taxonomy" id="157864"/>
    <lineage>
        <taxon>Eukaryota</taxon>
        <taxon>Metazoa</taxon>
        <taxon>Ecdysozoa</taxon>
        <taxon>Nematoda</taxon>
        <taxon>Chromadorea</taxon>
        <taxon>Rhabditida</taxon>
        <taxon>Tylenchina</taxon>
        <taxon>Tylenchomorpha</taxon>
        <taxon>Tylenchoidea</taxon>
        <taxon>Heteroderidae</taxon>
        <taxon>Heteroderinae</taxon>
        <taxon>Heterodera</taxon>
    </lineage>
</organism>
<feature type="transmembrane region" description="Helical" evidence="2">
    <location>
        <begin position="183"/>
        <end position="202"/>
    </location>
</feature>
<keyword evidence="2" id="KW-1133">Transmembrane helix</keyword>
<dbReference type="Gene3D" id="2.60.210.10">
    <property type="entry name" value="Apoptosis, Tumor Necrosis Factor Receptor Associated Protein 2, Chain A"/>
    <property type="match status" value="2"/>
</dbReference>
<keyword evidence="2" id="KW-0472">Membrane</keyword>
<feature type="region of interest" description="Disordered" evidence="1">
    <location>
        <begin position="208"/>
        <end position="326"/>
    </location>
</feature>
<protein>
    <recommendedName>
        <fullName evidence="3">MATH domain-containing protein</fullName>
    </recommendedName>
</protein>
<evidence type="ECO:0000256" key="1">
    <source>
        <dbReference type="SAM" id="MobiDB-lite"/>
    </source>
</evidence>
<feature type="domain" description="MATH" evidence="3">
    <location>
        <begin position="539"/>
        <end position="669"/>
    </location>
</feature>
<dbReference type="Pfam" id="PF22486">
    <property type="entry name" value="MATH_2"/>
    <property type="match status" value="1"/>
</dbReference>
<keyword evidence="2" id="KW-0812">Transmembrane</keyword>
<keyword evidence="5" id="KW-1185">Reference proteome</keyword>
<feature type="region of interest" description="Disordered" evidence="1">
    <location>
        <begin position="101"/>
        <end position="127"/>
    </location>
</feature>
<dbReference type="EMBL" id="JBICBT010000103">
    <property type="protein sequence ID" value="KAL3123343.1"/>
    <property type="molecule type" value="Genomic_DNA"/>
</dbReference>
<evidence type="ECO:0000259" key="3">
    <source>
        <dbReference type="PROSITE" id="PS50144"/>
    </source>
</evidence>
<proteinExistence type="predicted"/>
<evidence type="ECO:0000256" key="2">
    <source>
        <dbReference type="SAM" id="Phobius"/>
    </source>
</evidence>
<reference evidence="4 5" key="1">
    <citation type="submission" date="2024-10" db="EMBL/GenBank/DDBJ databases">
        <authorList>
            <person name="Kim D."/>
        </authorList>
    </citation>
    <scope>NUCLEOTIDE SEQUENCE [LARGE SCALE GENOMIC DNA]</scope>
    <source>
        <strain evidence="4">BH-2024</strain>
    </source>
</reference>
<dbReference type="PANTHER" id="PTHR46162:SF58">
    <property type="entry name" value="TRAF-LIKE FAMILY PROTEIN"/>
    <property type="match status" value="1"/>
</dbReference>
<dbReference type="InterPro" id="IPR008974">
    <property type="entry name" value="TRAF-like"/>
</dbReference>
<comment type="caution">
    <text evidence="4">The sequence shown here is derived from an EMBL/GenBank/DDBJ whole genome shotgun (WGS) entry which is preliminary data.</text>
</comment>
<dbReference type="SUPFAM" id="SSF49599">
    <property type="entry name" value="TRAF domain-like"/>
    <property type="match status" value="2"/>
</dbReference>
<feature type="compositionally biased region" description="Polar residues" evidence="1">
    <location>
        <begin position="111"/>
        <end position="125"/>
    </location>
</feature>
<gene>
    <name evidence="4" type="ORF">niasHT_009486</name>
</gene>
<dbReference type="PROSITE" id="PS50144">
    <property type="entry name" value="MATH"/>
    <property type="match status" value="1"/>
</dbReference>
<dbReference type="PANTHER" id="PTHR46162">
    <property type="entry name" value="TRAF-LIKE FAMILY PROTEIN"/>
    <property type="match status" value="1"/>
</dbReference>
<dbReference type="Proteomes" id="UP001620626">
    <property type="component" value="Unassembled WGS sequence"/>
</dbReference>
<accession>A0ABD2M7S9</accession>
<name>A0ABD2M7S9_9BILA</name>
<dbReference type="SMART" id="SM00061">
    <property type="entry name" value="MATH"/>
    <property type="match status" value="1"/>
</dbReference>
<evidence type="ECO:0000313" key="5">
    <source>
        <dbReference type="Proteomes" id="UP001620626"/>
    </source>
</evidence>
<sequence length="674" mass="75332">MISNGTPPVADYLHGGIQTAELLQPAAAADAAFLTVYQPDAYAWPDSDTLQRAAQALILALHYTVVVPIFLFCFFTAVRWLRLQQPGLDLAHHPPYSIDGPRPASVGVPSAGNSDRGGSSSNTSAEHNEFEHHLNGIRVASLYPPHKLPQFARPPLAKPLTHLNLHRHASETKRNESRVLSHAVVNVIFCYFLIADAYALGLRRVRSLLPPSPHPRRAPPKGYVKLHNPTVDRTPSLNCRPLASITASIRPAPPVLRQGARPPPPQKANAYASERTLKPKRTPPPPDDDDRPPPPPPAHADDRSLPYRGARPPPPASPPGARLASPLPSPWAHAYASETRTLTPPASIRPAPPVLRQGARPPPPQKANAYASERTLKPKLSSGVLTTEEVDSIYQHYSHPNLSDAPGIIKLKFPTHRRYKKGETIEMEIEKVSEFSLEEVESERLSDAMEIGGFSWKILVEIKTKDESNEKWLSIFLYNDGPEKETNYWGFIYFISFAELLDPSKGFYNREEDKVKLAIDVIIDEPKTEKFDSDPNNSNGTLSMEIEKLSEFAREVIRSERKSETLYINGLPWKILTYIEKKNEHNEKWLGFFLLCDASEKDGNWSRKCSATLRIVSQKSGVEDFKEELDGVFDNERPSWGFDIISFTELMDPSKGLYNKDEDKVSLAIDFTCE</sequence>
<evidence type="ECO:0000313" key="4">
    <source>
        <dbReference type="EMBL" id="KAL3123343.1"/>
    </source>
</evidence>
<feature type="region of interest" description="Disordered" evidence="1">
    <location>
        <begin position="338"/>
        <end position="375"/>
    </location>
</feature>
<feature type="transmembrane region" description="Helical" evidence="2">
    <location>
        <begin position="53"/>
        <end position="78"/>
    </location>
</feature>
<dbReference type="InterPro" id="IPR002083">
    <property type="entry name" value="MATH/TRAF_dom"/>
</dbReference>